<proteinExistence type="predicted"/>
<feature type="chain" id="PRO_5045668054" evidence="2">
    <location>
        <begin position="32"/>
        <end position="109"/>
    </location>
</feature>
<name>A0ABN0DMS7_9FIRM</name>
<feature type="signal peptide" evidence="2">
    <location>
        <begin position="1"/>
        <end position="31"/>
    </location>
</feature>
<gene>
    <name evidence="3" type="ORF">HMPREF9432_01916</name>
</gene>
<comment type="caution">
    <text evidence="3">The sequence shown here is derived from an EMBL/GenBank/DDBJ whole genome shotgun (WGS) entry which is preliminary data.</text>
</comment>
<evidence type="ECO:0000313" key="4">
    <source>
        <dbReference type="Proteomes" id="UP000003175"/>
    </source>
</evidence>
<organism evidence="3 4">
    <name type="scientific">Selenomonas noxia F0398</name>
    <dbReference type="NCBI Taxonomy" id="702437"/>
    <lineage>
        <taxon>Bacteria</taxon>
        <taxon>Bacillati</taxon>
        <taxon>Bacillota</taxon>
        <taxon>Negativicutes</taxon>
        <taxon>Selenomonadales</taxon>
        <taxon>Selenomonadaceae</taxon>
        <taxon>Selenomonas</taxon>
    </lineage>
</organism>
<keyword evidence="2" id="KW-0732">Signal</keyword>
<evidence type="ECO:0000313" key="3">
    <source>
        <dbReference type="EMBL" id="EHG23336.1"/>
    </source>
</evidence>
<accession>A0ABN0DMS7</accession>
<dbReference type="EMBL" id="ADGH01000019">
    <property type="protein sequence ID" value="EHG23336.1"/>
    <property type="molecule type" value="Genomic_DNA"/>
</dbReference>
<keyword evidence="4" id="KW-1185">Reference proteome</keyword>
<dbReference type="RefSeq" id="WP_006697078.1">
    <property type="nucleotide sequence ID" value="NZ_JH376862.1"/>
</dbReference>
<dbReference type="Proteomes" id="UP000003175">
    <property type="component" value="Unassembled WGS sequence"/>
</dbReference>
<feature type="region of interest" description="Disordered" evidence="1">
    <location>
        <begin position="77"/>
        <end position="109"/>
    </location>
</feature>
<protein>
    <submittedName>
        <fullName evidence="3">Uncharacterized protein</fullName>
    </submittedName>
</protein>
<sequence length="109" mass="13032">MKNMSKKYISGVLAAAMGLSMMGVTVSSAEAAQIYQPLRYENGTSNEYSFRMREEDRVHEQNVRKIRFEFRRDGDQAKYNRAMQKEQKRHDQAVQNIKRDYRNDRPWHR</sequence>
<evidence type="ECO:0000256" key="2">
    <source>
        <dbReference type="SAM" id="SignalP"/>
    </source>
</evidence>
<reference evidence="3 4" key="1">
    <citation type="submission" date="2011-08" db="EMBL/GenBank/DDBJ databases">
        <title>The Genome Sequence of Selenomonas noxia F0398.</title>
        <authorList>
            <consortium name="The Broad Institute Genome Sequencing Platform"/>
            <person name="Earl A."/>
            <person name="Ward D."/>
            <person name="Feldgarden M."/>
            <person name="Gevers D."/>
            <person name="Izard J."/>
            <person name="Ganesan A."/>
            <person name="Blanton J.M."/>
            <person name="Baranova O.V."/>
            <person name="Tanner A.C."/>
            <person name="Dewhirst F.E."/>
            <person name="Young S.K."/>
            <person name="Zeng Q."/>
            <person name="Gargeya S."/>
            <person name="Fitzgerald M."/>
            <person name="Haas B."/>
            <person name="Abouelleil A."/>
            <person name="Alvarado L."/>
            <person name="Arachchi H.M."/>
            <person name="Berlin A."/>
            <person name="Brown A."/>
            <person name="Chapman S.B."/>
            <person name="Chen Z."/>
            <person name="Dunbar C."/>
            <person name="Freedman E."/>
            <person name="Gearin G."/>
            <person name="Gellesch M."/>
            <person name="Goldberg J."/>
            <person name="Griggs A."/>
            <person name="Gujja S."/>
            <person name="Heiman D."/>
            <person name="Howarth C."/>
            <person name="Larson L."/>
            <person name="Lui A."/>
            <person name="MacDonald P.J.P."/>
            <person name="Montmayeur A."/>
            <person name="Murphy C."/>
            <person name="Neiman D."/>
            <person name="Pearson M."/>
            <person name="Priest M."/>
            <person name="Roberts A."/>
            <person name="Saif S."/>
            <person name="Shea T."/>
            <person name="Shenoy N."/>
            <person name="Sisk P."/>
            <person name="Stolte C."/>
            <person name="Sykes S."/>
            <person name="Wortman J."/>
            <person name="Nusbaum C."/>
            <person name="Birren B."/>
        </authorList>
    </citation>
    <scope>NUCLEOTIDE SEQUENCE [LARGE SCALE GENOMIC DNA]</scope>
    <source>
        <strain evidence="3 4">F0398</strain>
    </source>
</reference>
<evidence type="ECO:0000256" key="1">
    <source>
        <dbReference type="SAM" id="MobiDB-lite"/>
    </source>
</evidence>